<evidence type="ECO:0000256" key="4">
    <source>
        <dbReference type="ARBA" id="ARBA00022801"/>
    </source>
</evidence>
<evidence type="ECO:0000313" key="14">
    <source>
        <dbReference type="Proteomes" id="UP001501671"/>
    </source>
</evidence>
<keyword evidence="7 11" id="KW-0067">ATP-binding</keyword>
<keyword evidence="8 11" id="KW-0238">DNA-binding</keyword>
<keyword evidence="2 11" id="KW-0547">Nucleotide-binding</keyword>
<comment type="catalytic activity">
    <reaction evidence="11">
        <text>ATP + H2O = ADP + phosphate + H(+)</text>
        <dbReference type="Rhea" id="RHEA:13065"/>
        <dbReference type="ChEBI" id="CHEBI:15377"/>
        <dbReference type="ChEBI" id="CHEBI:15378"/>
        <dbReference type="ChEBI" id="CHEBI:30616"/>
        <dbReference type="ChEBI" id="CHEBI:43474"/>
        <dbReference type="ChEBI" id="CHEBI:456216"/>
        <dbReference type="EC" id="5.6.2.3"/>
    </reaction>
</comment>
<evidence type="ECO:0000256" key="2">
    <source>
        <dbReference type="ARBA" id="ARBA00022741"/>
    </source>
</evidence>
<keyword evidence="1 11" id="KW-0540">Nuclease</keyword>
<evidence type="ECO:0000259" key="12">
    <source>
        <dbReference type="SMART" id="SM00382"/>
    </source>
</evidence>
<reference evidence="14" key="1">
    <citation type="journal article" date="2019" name="Int. J. Syst. Evol. Microbiol.">
        <title>The Global Catalogue of Microorganisms (GCM) 10K type strain sequencing project: providing services to taxonomists for standard genome sequencing and annotation.</title>
        <authorList>
            <consortium name="The Broad Institute Genomics Platform"/>
            <consortium name="The Broad Institute Genome Sequencing Center for Infectious Disease"/>
            <person name="Wu L."/>
            <person name="Ma J."/>
        </authorList>
    </citation>
    <scope>NUCLEOTIDE SEQUENCE [LARGE SCALE GENOMIC DNA]</scope>
    <source>
        <strain evidence="14">JCM 17666</strain>
    </source>
</reference>
<dbReference type="EC" id="5.6.2.3" evidence="11"/>
<gene>
    <name evidence="11 13" type="primary">recD</name>
    <name evidence="13" type="ORF">GCM10023144_07660</name>
</gene>
<name>A0ABP8GJC0_9BURK</name>
<comment type="subunit">
    <text evidence="11">Heterotrimer of RecB, RecC and RecD. All subunits contribute to DNA-binding.</text>
</comment>
<evidence type="ECO:0000256" key="5">
    <source>
        <dbReference type="ARBA" id="ARBA00022806"/>
    </source>
</evidence>
<evidence type="ECO:0000256" key="8">
    <source>
        <dbReference type="ARBA" id="ARBA00023125"/>
    </source>
</evidence>
<evidence type="ECO:0000313" key="13">
    <source>
        <dbReference type="EMBL" id="GAA4325385.1"/>
    </source>
</evidence>
<keyword evidence="9 11" id="KW-0234">DNA repair</keyword>
<dbReference type="NCBIfam" id="TIGR01447">
    <property type="entry name" value="recD"/>
    <property type="match status" value="1"/>
</dbReference>
<dbReference type="Gene3D" id="3.40.50.300">
    <property type="entry name" value="P-loop containing nucleotide triphosphate hydrolases"/>
    <property type="match status" value="3"/>
</dbReference>
<keyword evidence="5 11" id="KW-0347">Helicase</keyword>
<dbReference type="SUPFAM" id="SSF52540">
    <property type="entry name" value="P-loop containing nucleoside triphosphate hydrolases"/>
    <property type="match status" value="2"/>
</dbReference>
<dbReference type="PANTHER" id="PTHR43788">
    <property type="entry name" value="DNA2/NAM7 HELICASE FAMILY MEMBER"/>
    <property type="match status" value="1"/>
</dbReference>
<dbReference type="Gene3D" id="1.10.10.1020">
    <property type="entry name" value="RecBCD complex, subunit RecD, N-terminal domain"/>
    <property type="match status" value="1"/>
</dbReference>
<dbReference type="InterPro" id="IPR006344">
    <property type="entry name" value="RecD"/>
</dbReference>
<keyword evidence="10 11" id="KW-0413">Isomerase</keyword>
<evidence type="ECO:0000256" key="6">
    <source>
        <dbReference type="ARBA" id="ARBA00022839"/>
    </source>
</evidence>
<keyword evidence="6 11" id="KW-0269">Exonuclease</keyword>
<sequence length="700" mass="73639">MTTASRSRGVSSSSLPRDAAELRSLLGLWVERGWLRTLDRALAEFFLDLRPETDVRVALAAALASGRLGHGHVCLDLEDALASPGEVLPPPPDGGGEPAPWQPQQVLAGQRAGAWLAALRASPLVEAAGGGTQAAQGDLFADAGDPGNRPLVLCGPRLYLRRYWRYERQVVEGLRARLLAPAAPPPGLRARLDRLFGPPPPGGMPIDWQKLACAIAARGAFGIITGGPGTGKTTTVVRLLAVLQEPAVEAGRPLRVRLAAPTGKAAARLSASIGEQIGRLDVAPGVRAAIPADVVTVHRLLGRRAGSRQFRHHAGRPLPLDVLVVDEASMVDLEMMASLLDALPPDARLVLIGDKDQLASVEAGAVLGDLCRDAEEGRYGASTRQWLEAATGLALRDPRLREGDAARHLLAQQTVMLRDSRRFGPDSGIGRLARSVNAGDPAAACAELQRLADSAGSGISLLSAADDGAAFASRLDTLLLDGPPGAQAVAPGHAAYLHALRDARPVDAAPGDAAWEDWARAILAAFDRFRVLCAVRQGDHGVVRSNQRIARLLRARGLIEREDGWYEGRPVLVTRNDPATGLVNGDIGIALELPAPGAAPALRVAFLRGDGGGVRFVLPSRLGAVETAYAMTVHKSQGSEFAHTALLLPDSASPVLTRELVYTGITRAAAWFTLVEAAPGVFGTAVGRRVRRASGLDICA</sequence>
<dbReference type="Pfam" id="PF13538">
    <property type="entry name" value="UvrD_C_2"/>
    <property type="match status" value="1"/>
</dbReference>
<dbReference type="CDD" id="cd18809">
    <property type="entry name" value="SF1_C_RecD"/>
    <property type="match status" value="1"/>
</dbReference>
<evidence type="ECO:0000256" key="3">
    <source>
        <dbReference type="ARBA" id="ARBA00022763"/>
    </source>
</evidence>
<dbReference type="RefSeq" id="WP_345246515.1">
    <property type="nucleotide sequence ID" value="NZ_BAABFO010000003.1"/>
</dbReference>
<keyword evidence="14" id="KW-1185">Reference proteome</keyword>
<feature type="binding site" evidence="11">
    <location>
        <begin position="226"/>
        <end position="233"/>
    </location>
    <ligand>
        <name>ATP</name>
        <dbReference type="ChEBI" id="CHEBI:30616"/>
    </ligand>
</feature>
<evidence type="ECO:0000256" key="1">
    <source>
        <dbReference type="ARBA" id="ARBA00022722"/>
    </source>
</evidence>
<protein>
    <recommendedName>
        <fullName evidence="11">RecBCD enzyme subunit RecD</fullName>
        <ecNumber evidence="11">5.6.2.3</ecNumber>
    </recommendedName>
    <alternativeName>
        <fullName evidence="11">DNA 5'-3' helicase subunit RecD</fullName>
    </alternativeName>
    <alternativeName>
        <fullName evidence="11">Exonuclease V subunit RecD</fullName>
        <shortName evidence="11">ExoV subunit RecD</shortName>
    </alternativeName>
    <alternativeName>
        <fullName evidence="11">Helicase/nuclease RecBCD subunit RecD</fullName>
    </alternativeName>
</protein>
<feature type="domain" description="AAA+ ATPase" evidence="12">
    <location>
        <begin position="218"/>
        <end position="485"/>
    </location>
</feature>
<dbReference type="HAMAP" id="MF_01487">
    <property type="entry name" value="RecD"/>
    <property type="match status" value="1"/>
</dbReference>
<dbReference type="InterPro" id="IPR027785">
    <property type="entry name" value="UvrD-like_helicase_C"/>
</dbReference>
<keyword evidence="4 11" id="KW-0378">Hydrolase</keyword>
<evidence type="ECO:0000256" key="7">
    <source>
        <dbReference type="ARBA" id="ARBA00022840"/>
    </source>
</evidence>
<comment type="function">
    <text evidence="11">A helicase/nuclease that prepares dsDNA breaks (DSB) for recombinational DNA repair. Binds to DSBs and unwinds DNA via a highly rapid and processive ATP-dependent bidirectional helicase activity. Unwinds dsDNA until it encounters a Chi (crossover hotspot instigator) sequence from the 3' direction. Cuts ssDNA a few nucleotides 3' to the Chi site. The properties and activities of the enzyme are changed at Chi. The Chi-altered holoenzyme produces a long 3'-ssDNA overhang and facilitates RecA-binding to the ssDNA for homologous DNA recombination and repair. Holoenzyme degrades any linearized DNA that is unable to undergo homologous recombination. In the holoenzyme this subunit has ssDNA-dependent ATPase and 5'-3' helicase activity. When added to pre-assembled RecBC greatly stimulates nuclease activity and augments holoenzyme processivity. Negatively regulates the RecA-loading ability of RecBCD.</text>
</comment>
<comment type="caution">
    <text evidence="13">The sequence shown here is derived from an EMBL/GenBank/DDBJ whole genome shotgun (WGS) entry which is preliminary data.</text>
</comment>
<dbReference type="Pfam" id="PF13245">
    <property type="entry name" value="AAA_19"/>
    <property type="match status" value="1"/>
</dbReference>
<accession>A0ABP8GJC0</accession>
<dbReference type="CDD" id="cd17933">
    <property type="entry name" value="DEXSc_RecD-like"/>
    <property type="match status" value="1"/>
</dbReference>
<evidence type="ECO:0000256" key="11">
    <source>
        <dbReference type="HAMAP-Rule" id="MF_01487"/>
    </source>
</evidence>
<evidence type="ECO:0000256" key="10">
    <source>
        <dbReference type="ARBA" id="ARBA00023235"/>
    </source>
</evidence>
<dbReference type="InterPro" id="IPR027417">
    <property type="entry name" value="P-loop_NTPase"/>
</dbReference>
<dbReference type="Proteomes" id="UP001501671">
    <property type="component" value="Unassembled WGS sequence"/>
</dbReference>
<dbReference type="InterPro" id="IPR041851">
    <property type="entry name" value="RecD_N_sf"/>
</dbReference>
<evidence type="ECO:0000256" key="9">
    <source>
        <dbReference type="ARBA" id="ARBA00023204"/>
    </source>
</evidence>
<organism evidence="13 14">
    <name type="scientific">Pigmentiphaga soli</name>
    <dbReference type="NCBI Taxonomy" id="1007095"/>
    <lineage>
        <taxon>Bacteria</taxon>
        <taxon>Pseudomonadati</taxon>
        <taxon>Pseudomonadota</taxon>
        <taxon>Betaproteobacteria</taxon>
        <taxon>Burkholderiales</taxon>
        <taxon>Alcaligenaceae</taxon>
        <taxon>Pigmentiphaga</taxon>
    </lineage>
</organism>
<comment type="similarity">
    <text evidence="11">Belongs to the RecD family.</text>
</comment>
<dbReference type="InterPro" id="IPR050534">
    <property type="entry name" value="Coronavir_polyprotein_1ab"/>
</dbReference>
<keyword evidence="3 11" id="KW-0227">DNA damage</keyword>
<dbReference type="InterPro" id="IPR049550">
    <property type="entry name" value="RecD_N"/>
</dbReference>
<proteinExistence type="inferred from homology"/>
<dbReference type="Pfam" id="PF21185">
    <property type="entry name" value="RecD_N"/>
    <property type="match status" value="1"/>
</dbReference>
<dbReference type="InterPro" id="IPR003593">
    <property type="entry name" value="AAA+_ATPase"/>
</dbReference>
<dbReference type="PANTHER" id="PTHR43788:SF6">
    <property type="entry name" value="DNA HELICASE B"/>
    <property type="match status" value="1"/>
</dbReference>
<dbReference type="SMART" id="SM00382">
    <property type="entry name" value="AAA"/>
    <property type="match status" value="1"/>
</dbReference>
<comment type="miscellaneous">
    <text evidence="11">In the RecBCD complex, RecB has a slow 3'-5' helicase, an exonuclease activity and loads RecA onto ssDNA, RecD has a fast 5'-3' helicase activity, while RecC stimulates the ATPase and processivity of the RecB helicase and contributes to recognition of the Chi site.</text>
</comment>
<dbReference type="EMBL" id="BAABFO010000003">
    <property type="protein sequence ID" value="GAA4325385.1"/>
    <property type="molecule type" value="Genomic_DNA"/>
</dbReference>